<protein>
    <submittedName>
        <fullName evidence="1">Uncharacterized protein</fullName>
    </submittedName>
</protein>
<proteinExistence type="predicted"/>
<accession>A0ACB6QMF0</accession>
<organism evidence="1 2">
    <name type="scientific">Lindgomyces ingoldianus</name>
    <dbReference type="NCBI Taxonomy" id="673940"/>
    <lineage>
        <taxon>Eukaryota</taxon>
        <taxon>Fungi</taxon>
        <taxon>Dikarya</taxon>
        <taxon>Ascomycota</taxon>
        <taxon>Pezizomycotina</taxon>
        <taxon>Dothideomycetes</taxon>
        <taxon>Pleosporomycetidae</taxon>
        <taxon>Pleosporales</taxon>
        <taxon>Lindgomycetaceae</taxon>
        <taxon>Lindgomyces</taxon>
    </lineage>
</organism>
<keyword evidence="2" id="KW-1185">Reference proteome</keyword>
<reference evidence="1" key="1">
    <citation type="journal article" date="2020" name="Stud. Mycol.">
        <title>101 Dothideomycetes genomes: a test case for predicting lifestyles and emergence of pathogens.</title>
        <authorList>
            <person name="Haridas S."/>
            <person name="Albert R."/>
            <person name="Binder M."/>
            <person name="Bloem J."/>
            <person name="Labutti K."/>
            <person name="Salamov A."/>
            <person name="Andreopoulos B."/>
            <person name="Baker S."/>
            <person name="Barry K."/>
            <person name="Bills G."/>
            <person name="Bluhm B."/>
            <person name="Cannon C."/>
            <person name="Castanera R."/>
            <person name="Culley D."/>
            <person name="Daum C."/>
            <person name="Ezra D."/>
            <person name="Gonzalez J."/>
            <person name="Henrissat B."/>
            <person name="Kuo A."/>
            <person name="Liang C."/>
            <person name="Lipzen A."/>
            <person name="Lutzoni F."/>
            <person name="Magnuson J."/>
            <person name="Mondo S."/>
            <person name="Nolan M."/>
            <person name="Ohm R."/>
            <person name="Pangilinan J."/>
            <person name="Park H.-J."/>
            <person name="Ramirez L."/>
            <person name="Alfaro M."/>
            <person name="Sun H."/>
            <person name="Tritt A."/>
            <person name="Yoshinaga Y."/>
            <person name="Zwiers L.-H."/>
            <person name="Turgeon B."/>
            <person name="Goodwin S."/>
            <person name="Spatafora J."/>
            <person name="Crous P."/>
            <person name="Grigoriev I."/>
        </authorList>
    </citation>
    <scope>NUCLEOTIDE SEQUENCE</scope>
    <source>
        <strain evidence="1">ATCC 200398</strain>
    </source>
</reference>
<evidence type="ECO:0000313" key="2">
    <source>
        <dbReference type="Proteomes" id="UP000799755"/>
    </source>
</evidence>
<dbReference type="EMBL" id="MU003517">
    <property type="protein sequence ID" value="KAF2468194.1"/>
    <property type="molecule type" value="Genomic_DNA"/>
</dbReference>
<sequence>MEPPAKRARTAADGPGGPGGPDGPDGPDEPNVDPVLLQQQSRALLKSRFESIFAQFENMPAEEQDEIDLNDKYRIVVDRGHVKSMQDLGRTGAMGQIALDLLSDNEGEDDVDELAPSPPLAPSPKPRRQQDPEADRGVEAEGKEEQPKLTKPVEPANLIMQLTQLTSLPQTPAAPQHQSAFISQLSIAISQAVTSTLSNYLGTAVTNPSASDVGLKRPTDPAWYYPPLPEPTRTPRPTLAPSTPPILAPSAPTILAPSTLAVLAPSTSAILAPSTSPILAPSTPAILAPSTSAILAPSPPAILAPSVPVTLAPDSSASSAPATAQTKRRWSSPRYDQPFQFKRKRQRGNVVRAPAENATTKLAKAPVSLDRDTDSNISKIRSYLEETRKYRTISRLRKYNFSIEDELFIIEQKEIYNTSWRDIKESRGAWKDWPDFVLSQYYKDHLRDRDEDVDEDCALQGVGEAAQDQAEVMEASVPAVETPVLSSKSSQPKRLNAAKPVSQDHHSYPSHQRQLLTPSTFGSVNSTDSPEAIHYNRSRLDGSNDTDLLDTTDDYTGISLAGLDGLKEQVTEEARGAVTSSIAPEDIIPSIETRIPIPEDRLPNPQPRTPLAHTPTNRKSKPASGPLSSAKRRNPHPTNFKVDSDSDSGSDSDDLDLVPTGEEDLTKPFICNTCGKRYKRQGNLSKHIKHSPNGHVKSGASLPTANLDNFDDQTTSPIPKIKQEPSTPGPSLLLLLSTPRSAPQPNTLLPSAVRSIPKLSKKKIQTEVKAAWAKRAKRYGTPALKEHQSMLELSSRRDESDDELA</sequence>
<name>A0ACB6QMF0_9PLEO</name>
<comment type="caution">
    <text evidence="1">The sequence shown here is derived from an EMBL/GenBank/DDBJ whole genome shotgun (WGS) entry which is preliminary data.</text>
</comment>
<gene>
    <name evidence="1" type="ORF">BDR25DRAFT_305185</name>
</gene>
<dbReference type="Proteomes" id="UP000799755">
    <property type="component" value="Unassembled WGS sequence"/>
</dbReference>
<evidence type="ECO:0000313" key="1">
    <source>
        <dbReference type="EMBL" id="KAF2468194.1"/>
    </source>
</evidence>